<dbReference type="AlphaFoldDB" id="A0A2P5XKI0"/>
<dbReference type="Proteomes" id="UP000239757">
    <property type="component" value="Unassembled WGS sequence"/>
</dbReference>
<reference evidence="7 8" key="1">
    <citation type="submission" date="2015-01" db="EMBL/GenBank/DDBJ databases">
        <title>Genome of allotetraploid Gossypium barbadense reveals genomic plasticity and fiber elongation in cotton evolution.</title>
        <authorList>
            <person name="Chen X."/>
            <person name="Liu X."/>
            <person name="Zhao B."/>
            <person name="Zheng H."/>
            <person name="Hu Y."/>
            <person name="Lu G."/>
            <person name="Yang C."/>
            <person name="Chen J."/>
            <person name="Shan C."/>
            <person name="Zhang L."/>
            <person name="Zhou Y."/>
            <person name="Wang L."/>
            <person name="Guo W."/>
            <person name="Bai Y."/>
            <person name="Ruan J."/>
            <person name="Shangguan X."/>
            <person name="Mao Y."/>
            <person name="Jiang J."/>
            <person name="Zhu Y."/>
            <person name="Lei J."/>
            <person name="Kang H."/>
            <person name="Chen S."/>
            <person name="He X."/>
            <person name="Wang R."/>
            <person name="Wang Y."/>
            <person name="Chen J."/>
            <person name="Wang L."/>
            <person name="Yu S."/>
            <person name="Wang B."/>
            <person name="Wei J."/>
            <person name="Song S."/>
            <person name="Lu X."/>
            <person name="Gao Z."/>
            <person name="Gu W."/>
            <person name="Deng X."/>
            <person name="Ma D."/>
            <person name="Wang S."/>
            <person name="Liang W."/>
            <person name="Fang L."/>
            <person name="Cai C."/>
            <person name="Zhu X."/>
            <person name="Zhou B."/>
            <person name="Zhang Y."/>
            <person name="Chen Z."/>
            <person name="Xu S."/>
            <person name="Zhu R."/>
            <person name="Wang S."/>
            <person name="Zhang T."/>
            <person name="Zhao G."/>
        </authorList>
    </citation>
    <scope>NUCLEOTIDE SEQUENCE [LARGE SCALE GENOMIC DNA]</scope>
    <source>
        <strain evidence="8">cv. Xinhai21</strain>
        <tissue evidence="7">Leaf</tissue>
    </source>
</reference>
<keyword evidence="4" id="KW-0808">Transferase</keyword>
<dbReference type="PANTHER" id="PTHR45839:SF13">
    <property type="entry name" value="SUCROSE SYNTHASE 3"/>
    <property type="match status" value="1"/>
</dbReference>
<dbReference type="GO" id="GO:0005985">
    <property type="term" value="P:sucrose metabolic process"/>
    <property type="evidence" value="ECO:0007669"/>
    <property type="project" value="InterPro"/>
</dbReference>
<keyword evidence="3" id="KW-0328">Glycosyltransferase</keyword>
<name>A0A2P5XKI0_GOSBA</name>
<comment type="catalytic activity">
    <reaction evidence="5">
        <text>an NDP-alpha-D-glucose + D-fructose = a ribonucleoside 5'-diphosphate + sucrose + H(+)</text>
        <dbReference type="Rhea" id="RHEA:16241"/>
        <dbReference type="ChEBI" id="CHEBI:15378"/>
        <dbReference type="ChEBI" id="CHEBI:17992"/>
        <dbReference type="ChEBI" id="CHEBI:37721"/>
        <dbReference type="ChEBI" id="CHEBI:57930"/>
        <dbReference type="ChEBI" id="CHEBI:76533"/>
        <dbReference type="EC" id="2.4.1.13"/>
    </reaction>
</comment>
<evidence type="ECO:0000313" key="7">
    <source>
        <dbReference type="EMBL" id="PPS03846.1"/>
    </source>
</evidence>
<organism evidence="7 8">
    <name type="scientific">Gossypium barbadense</name>
    <name type="common">Sea Island cotton</name>
    <name type="synonym">Hibiscus barbadensis</name>
    <dbReference type="NCBI Taxonomy" id="3634"/>
    <lineage>
        <taxon>Eukaryota</taxon>
        <taxon>Viridiplantae</taxon>
        <taxon>Streptophyta</taxon>
        <taxon>Embryophyta</taxon>
        <taxon>Tracheophyta</taxon>
        <taxon>Spermatophyta</taxon>
        <taxon>Magnoliopsida</taxon>
        <taxon>eudicotyledons</taxon>
        <taxon>Gunneridae</taxon>
        <taxon>Pentapetalae</taxon>
        <taxon>rosids</taxon>
        <taxon>malvids</taxon>
        <taxon>Malvales</taxon>
        <taxon>Malvaceae</taxon>
        <taxon>Malvoideae</taxon>
        <taxon>Gossypium</taxon>
    </lineage>
</organism>
<dbReference type="EC" id="2.4.1.13" evidence="2"/>
<evidence type="ECO:0000256" key="4">
    <source>
        <dbReference type="ARBA" id="ARBA00022679"/>
    </source>
</evidence>
<evidence type="ECO:0000256" key="2">
    <source>
        <dbReference type="ARBA" id="ARBA00012540"/>
    </source>
</evidence>
<proteinExistence type="inferred from homology"/>
<evidence type="ECO:0000313" key="8">
    <source>
        <dbReference type="Proteomes" id="UP000239757"/>
    </source>
</evidence>
<comment type="similarity">
    <text evidence="1">Belongs to the glycosyltransferase 1 family. Plant sucrose synthase subfamily.</text>
</comment>
<sequence>MANPKLGRSPSMRDRVEDTLSAHRNELVALLSRYVAQGKGILQPHTLIDELENVVGDDKAREKLSDGPFSEVLKSAQVISPP</sequence>
<dbReference type="Pfam" id="PF24861">
    <property type="entry name" value="SUS_N"/>
    <property type="match status" value="1"/>
</dbReference>
<dbReference type="InterPro" id="IPR012820">
    <property type="entry name" value="Sucrose_synthase_pln/cyn"/>
</dbReference>
<dbReference type="OrthoDB" id="1721603at2759"/>
<dbReference type="GO" id="GO:0016157">
    <property type="term" value="F:sucrose synthase activity"/>
    <property type="evidence" value="ECO:0007669"/>
    <property type="project" value="UniProtKB-EC"/>
</dbReference>
<evidence type="ECO:0000256" key="5">
    <source>
        <dbReference type="ARBA" id="ARBA00049030"/>
    </source>
</evidence>
<evidence type="ECO:0000256" key="1">
    <source>
        <dbReference type="ARBA" id="ARBA00005894"/>
    </source>
</evidence>
<dbReference type="InterPro" id="IPR056735">
    <property type="entry name" value="SUS_N"/>
</dbReference>
<evidence type="ECO:0000259" key="6">
    <source>
        <dbReference type="Pfam" id="PF24861"/>
    </source>
</evidence>
<dbReference type="EMBL" id="KZ664685">
    <property type="protein sequence ID" value="PPS03846.1"/>
    <property type="molecule type" value="Genomic_DNA"/>
</dbReference>
<dbReference type="Gene3D" id="3.10.450.330">
    <property type="match status" value="1"/>
</dbReference>
<protein>
    <recommendedName>
        <fullName evidence="2">sucrose synthase</fullName>
        <ecNumber evidence="2">2.4.1.13</ecNumber>
    </recommendedName>
</protein>
<feature type="domain" description="Sucrose synthase N-terminal" evidence="6">
    <location>
        <begin position="8"/>
        <end position="77"/>
    </location>
</feature>
<dbReference type="PANTHER" id="PTHR45839">
    <property type="match status" value="1"/>
</dbReference>
<accession>A0A2P5XKI0</accession>
<gene>
    <name evidence="7" type="ORF">GOBAR_AA16822</name>
</gene>
<evidence type="ECO:0000256" key="3">
    <source>
        <dbReference type="ARBA" id="ARBA00022676"/>
    </source>
</evidence>